<dbReference type="PANTHER" id="PTHR47723:SF19">
    <property type="entry name" value="POLYNUCLEOTIDYL TRANSFERASE, RIBONUCLEASE H-LIKE SUPERFAMILY PROTEIN"/>
    <property type="match status" value="1"/>
</dbReference>
<name>A0A444XD32_ARAHY</name>
<sequence>MTMKQNTIPKLSKPVKEKKVDEGVEIVVMNFDTRETNKRAEAPPGKPSNDGKVSNGEDDVGAGHVRFEQVFGLSETSIDCVTVWILYLHSFLYFLMNLISWNYRGTGGRMFPVLIKDLEKEYDIGMLILLETHVSGDRGRDIQNKLSFDSRYYEEVKVAIKNSGTGFITTVYGSPQKINKNPLDNLRALSAAPEAILTNTERRRRHLSNGPYCPRCKEKEENVINVLKNCQFAKMIWNHLSQQDYVKNFFNEKLELGVGTPNCLVPPLEHYTKLNVDGSNFNNVNGVAYGGILRNYLSRLIKSFSCNLKSCTIIHAEFWGIIKGLQIAVANGYQKR</sequence>
<dbReference type="AlphaFoldDB" id="A0A444XD32"/>
<feature type="region of interest" description="Disordered" evidence="1">
    <location>
        <begin position="36"/>
        <end position="57"/>
    </location>
</feature>
<accession>A0A444XD32</accession>
<evidence type="ECO:0000313" key="3">
    <source>
        <dbReference type="EMBL" id="RYQ87582.1"/>
    </source>
</evidence>
<comment type="caution">
    <text evidence="3">The sequence shown here is derived from an EMBL/GenBank/DDBJ whole genome shotgun (WGS) entry which is preliminary data.</text>
</comment>
<gene>
    <name evidence="3" type="ORF">Ahy_B09g095107</name>
</gene>
<organism evidence="3 4">
    <name type="scientific">Arachis hypogaea</name>
    <name type="common">Peanut</name>
    <dbReference type="NCBI Taxonomy" id="3818"/>
    <lineage>
        <taxon>Eukaryota</taxon>
        <taxon>Viridiplantae</taxon>
        <taxon>Streptophyta</taxon>
        <taxon>Embryophyta</taxon>
        <taxon>Tracheophyta</taxon>
        <taxon>Spermatophyta</taxon>
        <taxon>Magnoliopsida</taxon>
        <taxon>eudicotyledons</taxon>
        <taxon>Gunneridae</taxon>
        <taxon>Pentapetalae</taxon>
        <taxon>rosids</taxon>
        <taxon>fabids</taxon>
        <taxon>Fabales</taxon>
        <taxon>Fabaceae</taxon>
        <taxon>Papilionoideae</taxon>
        <taxon>50 kb inversion clade</taxon>
        <taxon>dalbergioids sensu lato</taxon>
        <taxon>Dalbergieae</taxon>
        <taxon>Pterocarpus clade</taxon>
        <taxon>Arachis</taxon>
    </lineage>
</organism>
<feature type="transmembrane region" description="Helical" evidence="2">
    <location>
        <begin position="81"/>
        <end position="101"/>
    </location>
</feature>
<dbReference type="CDD" id="cd06222">
    <property type="entry name" value="RNase_H_like"/>
    <property type="match status" value="1"/>
</dbReference>
<evidence type="ECO:0000313" key="4">
    <source>
        <dbReference type="Proteomes" id="UP000289738"/>
    </source>
</evidence>
<reference evidence="3 4" key="1">
    <citation type="submission" date="2019-01" db="EMBL/GenBank/DDBJ databases">
        <title>Sequencing of cultivated peanut Arachis hypogaea provides insights into genome evolution and oil improvement.</title>
        <authorList>
            <person name="Chen X."/>
        </authorList>
    </citation>
    <scope>NUCLEOTIDE SEQUENCE [LARGE SCALE GENOMIC DNA]</scope>
    <source>
        <strain evidence="4">cv. Fuhuasheng</strain>
        <tissue evidence="3">Leaves</tissue>
    </source>
</reference>
<evidence type="ECO:0000256" key="1">
    <source>
        <dbReference type="SAM" id="MobiDB-lite"/>
    </source>
</evidence>
<dbReference type="Gene3D" id="3.30.420.10">
    <property type="entry name" value="Ribonuclease H-like superfamily/Ribonuclease H"/>
    <property type="match status" value="1"/>
</dbReference>
<protein>
    <recommendedName>
        <fullName evidence="5">RNase H type-1 domain-containing protein</fullName>
    </recommendedName>
</protein>
<evidence type="ECO:0000256" key="2">
    <source>
        <dbReference type="SAM" id="Phobius"/>
    </source>
</evidence>
<dbReference type="InterPro" id="IPR044730">
    <property type="entry name" value="RNase_H-like_dom_plant"/>
</dbReference>
<evidence type="ECO:0008006" key="5">
    <source>
        <dbReference type="Google" id="ProtNLM"/>
    </source>
</evidence>
<proteinExistence type="predicted"/>
<dbReference type="EMBL" id="SDMP01000019">
    <property type="protein sequence ID" value="RYQ87582.1"/>
    <property type="molecule type" value="Genomic_DNA"/>
</dbReference>
<keyword evidence="2" id="KW-0812">Transmembrane</keyword>
<dbReference type="InterPro" id="IPR036397">
    <property type="entry name" value="RNaseH_sf"/>
</dbReference>
<keyword evidence="2" id="KW-1133">Transmembrane helix</keyword>
<dbReference type="Proteomes" id="UP000289738">
    <property type="component" value="Chromosome B09"/>
</dbReference>
<dbReference type="GO" id="GO:0003676">
    <property type="term" value="F:nucleic acid binding"/>
    <property type="evidence" value="ECO:0007669"/>
    <property type="project" value="InterPro"/>
</dbReference>
<keyword evidence="4" id="KW-1185">Reference proteome</keyword>
<dbReference type="InterPro" id="IPR053151">
    <property type="entry name" value="RNase_H-like"/>
</dbReference>
<keyword evidence="2" id="KW-0472">Membrane</keyword>
<dbReference type="PANTHER" id="PTHR47723">
    <property type="entry name" value="OS05G0353850 PROTEIN"/>
    <property type="match status" value="1"/>
</dbReference>